<evidence type="ECO:0000313" key="2">
    <source>
        <dbReference type="EMBL" id="KGM57050.1"/>
    </source>
</evidence>
<dbReference type="EMBL" id="AVPT01000006">
    <property type="protein sequence ID" value="KGM57050.1"/>
    <property type="molecule type" value="Genomic_DNA"/>
</dbReference>
<dbReference type="GO" id="GO:0003676">
    <property type="term" value="F:nucleic acid binding"/>
    <property type="evidence" value="ECO:0007669"/>
    <property type="project" value="InterPro"/>
</dbReference>
<dbReference type="Proteomes" id="UP000029989">
    <property type="component" value="Unassembled WGS sequence"/>
</dbReference>
<dbReference type="eggNOG" id="COG1637">
    <property type="taxonomic scope" value="Bacteria"/>
</dbReference>
<protein>
    <submittedName>
        <fullName evidence="2">Membrane protein</fullName>
    </submittedName>
</protein>
<gene>
    <name evidence="2" type="ORF">N799_12715</name>
</gene>
<dbReference type="InterPro" id="IPR025364">
    <property type="entry name" value="DUF4268"/>
</dbReference>
<evidence type="ECO:0000313" key="3">
    <source>
        <dbReference type="Proteomes" id="UP000029989"/>
    </source>
</evidence>
<proteinExistence type="predicted"/>
<dbReference type="InterPro" id="IPR011856">
    <property type="entry name" value="tRNA_endonuc-like_dom_sf"/>
</dbReference>
<dbReference type="Gene3D" id="3.40.1350.10">
    <property type="match status" value="1"/>
</dbReference>
<sequence>MFRVDIGKNRISKLKQVRFSDLGYTERNHLQEWLANQPDALGEELLIIQKEFDGFDDTKERLDLLAIDKQGALVIIENKLDDSGRNVVWQSLKYASYCSTLSKSQIAEIFQRYLDKTTPGTDAKALICEFLGQEEFADVVVNPGNDQRLIMVAAQFRKEVTSTVLWLLKHRVLVKCFRATPFQHGDSVYLNIEQVIPLPEAEELMIGISEKESEEQSSERGQVTRYLLRAEFWQKTLEALEHANVSLYSNVNPTRDHWLNAGSGLSGVPYTMIFNRDEARVELTIARASREENKALFDALYARRGEIEALFGEPLDWHRNDEKKASNVSFGKAFVGHDRESWPEMTEWLVDHLRRLHSAFHPQFPLLRKVLRKELVKEQATEAEL</sequence>
<dbReference type="AlphaFoldDB" id="A0A0A0F3C3"/>
<comment type="caution">
    <text evidence="2">The sequence shown here is derived from an EMBL/GenBank/DDBJ whole genome shotgun (WGS) entry which is preliminary data.</text>
</comment>
<dbReference type="OrthoDB" id="9798761at2"/>
<keyword evidence="3" id="KW-1185">Reference proteome</keyword>
<dbReference type="STRING" id="913325.N799_12715"/>
<accession>A0A0A0F3C3</accession>
<dbReference type="Pfam" id="PF14088">
    <property type="entry name" value="DUF4268"/>
    <property type="match status" value="1"/>
</dbReference>
<name>A0A0A0F3C3_9GAMM</name>
<evidence type="ECO:0000259" key="1">
    <source>
        <dbReference type="Pfam" id="PF14088"/>
    </source>
</evidence>
<organism evidence="2 3">
    <name type="scientific">Lysobacter arseniciresistens ZS79</name>
    <dbReference type="NCBI Taxonomy" id="913325"/>
    <lineage>
        <taxon>Bacteria</taxon>
        <taxon>Pseudomonadati</taxon>
        <taxon>Pseudomonadota</taxon>
        <taxon>Gammaproteobacteria</taxon>
        <taxon>Lysobacterales</taxon>
        <taxon>Lysobacteraceae</taxon>
        <taxon>Novilysobacter</taxon>
    </lineage>
</organism>
<feature type="domain" description="DUF4268" evidence="1">
    <location>
        <begin position="228"/>
        <end position="362"/>
    </location>
</feature>
<reference evidence="2 3" key="1">
    <citation type="journal article" date="2015" name="Stand. Genomic Sci.">
        <title>Genomic information of the arsenic-resistant bacterium Lysobacter arseniciresistens type strain ZS79(T) and comparison of Lysobacter draft genomes.</title>
        <authorList>
            <person name="Liu L."/>
            <person name="Zhang S."/>
            <person name="Luo M."/>
            <person name="Wang G."/>
        </authorList>
    </citation>
    <scope>NUCLEOTIDE SEQUENCE [LARGE SCALE GENOMIC DNA]</scope>
    <source>
        <strain evidence="2 3">ZS79</strain>
    </source>
</reference>